<organism evidence="1 2">
    <name type="scientific">Pseudonocardia thermophila</name>
    <dbReference type="NCBI Taxonomy" id="1848"/>
    <lineage>
        <taxon>Bacteria</taxon>
        <taxon>Bacillati</taxon>
        <taxon>Actinomycetota</taxon>
        <taxon>Actinomycetes</taxon>
        <taxon>Pseudonocardiales</taxon>
        <taxon>Pseudonocardiaceae</taxon>
        <taxon>Pseudonocardia</taxon>
    </lineage>
</organism>
<dbReference type="EMBL" id="FRAP01000009">
    <property type="protein sequence ID" value="SHK62766.1"/>
    <property type="molecule type" value="Genomic_DNA"/>
</dbReference>
<accession>A0A1M6U0N2</accession>
<dbReference type="Proteomes" id="UP000184363">
    <property type="component" value="Unassembled WGS sequence"/>
</dbReference>
<sequence>MSVATETLTGRDRAILRAVAAGHAELGAGSVLYVDGRYCSDQIAAWRLTAAGLIRAAEGATGERVPAVLVGSFS</sequence>
<protein>
    <submittedName>
        <fullName evidence="1">Uncharacterized protein</fullName>
    </submittedName>
</protein>
<proteinExistence type="predicted"/>
<name>A0A1M6U0N2_PSETH</name>
<gene>
    <name evidence="1" type="ORF">SAMN05443637_10962</name>
</gene>
<evidence type="ECO:0000313" key="2">
    <source>
        <dbReference type="Proteomes" id="UP000184363"/>
    </source>
</evidence>
<reference evidence="1 2" key="1">
    <citation type="submission" date="2016-11" db="EMBL/GenBank/DDBJ databases">
        <authorList>
            <person name="Jaros S."/>
            <person name="Januszkiewicz K."/>
            <person name="Wedrychowicz H."/>
        </authorList>
    </citation>
    <scope>NUCLEOTIDE SEQUENCE [LARGE SCALE GENOMIC DNA]</scope>
    <source>
        <strain evidence="1 2">DSM 43832</strain>
    </source>
</reference>
<evidence type="ECO:0000313" key="1">
    <source>
        <dbReference type="EMBL" id="SHK62766.1"/>
    </source>
</evidence>
<dbReference type="AlphaFoldDB" id="A0A1M6U0N2"/>
<keyword evidence="2" id="KW-1185">Reference proteome</keyword>
<dbReference type="RefSeq" id="WP_073457383.1">
    <property type="nucleotide sequence ID" value="NZ_CALGVN010000044.1"/>
</dbReference>